<dbReference type="Proteomes" id="UP000462014">
    <property type="component" value="Unassembled WGS sequence"/>
</dbReference>
<organism evidence="1 2">
    <name type="scientific">Mucilaginibacter arboris</name>
    <dbReference type="NCBI Taxonomy" id="2682090"/>
    <lineage>
        <taxon>Bacteria</taxon>
        <taxon>Pseudomonadati</taxon>
        <taxon>Bacteroidota</taxon>
        <taxon>Sphingobacteriia</taxon>
        <taxon>Sphingobacteriales</taxon>
        <taxon>Sphingobacteriaceae</taxon>
        <taxon>Mucilaginibacter</taxon>
    </lineage>
</organism>
<evidence type="ECO:0000313" key="1">
    <source>
        <dbReference type="EMBL" id="MVN22363.1"/>
    </source>
</evidence>
<reference evidence="1 2" key="1">
    <citation type="submission" date="2019-12" db="EMBL/GenBank/DDBJ databases">
        <title>Mucilaginibacter sp. HMF7410 genome sequencing and assembly.</title>
        <authorList>
            <person name="Kang H."/>
            <person name="Cha I."/>
            <person name="Kim H."/>
            <person name="Joh K."/>
        </authorList>
    </citation>
    <scope>NUCLEOTIDE SEQUENCE [LARGE SCALE GENOMIC DNA]</scope>
    <source>
        <strain evidence="1 2">HMF7410</strain>
    </source>
</reference>
<sequence length="185" mass="21026">MMNRRSAIKNMTILASGVFLFPSCLKHEDGKVSIKLNKMHINAAQEKLVANVAETIIPQTDSPGAKALNVHQFVLKMMDDCHNKKDQDNFIKGLAQLEDFTKARYKHSFAECTPKQREDVLLSIEQNKQTEPALTAFYQMQKQLTVQGYGMSKYVMTTKLPYELVPGRYNGYFPVKNLKNHAKNG</sequence>
<accession>A0A7K1SYI6</accession>
<dbReference type="InterPro" id="IPR027056">
    <property type="entry name" value="Gluconate_2DH_su3"/>
</dbReference>
<proteinExistence type="predicted"/>
<dbReference type="RefSeq" id="WP_157567519.1">
    <property type="nucleotide sequence ID" value="NZ_WPIK01000010.1"/>
</dbReference>
<dbReference type="Pfam" id="PF13618">
    <property type="entry name" value="Gluconate_2-dh3"/>
    <property type="match status" value="1"/>
</dbReference>
<comment type="caution">
    <text evidence="1">The sequence shown here is derived from an EMBL/GenBank/DDBJ whole genome shotgun (WGS) entry which is preliminary data.</text>
</comment>
<dbReference type="AlphaFoldDB" id="A0A7K1SYI6"/>
<evidence type="ECO:0000313" key="2">
    <source>
        <dbReference type="Proteomes" id="UP000462014"/>
    </source>
</evidence>
<protein>
    <submittedName>
        <fullName evidence="1">Gluconate 2-dehydrogenase subunit 3 family protein</fullName>
    </submittedName>
</protein>
<keyword evidence="2" id="KW-1185">Reference proteome</keyword>
<name>A0A7K1SYI6_9SPHI</name>
<gene>
    <name evidence="1" type="ORF">GO621_12540</name>
</gene>
<dbReference type="EMBL" id="WPIK01000010">
    <property type="protein sequence ID" value="MVN22363.1"/>
    <property type="molecule type" value="Genomic_DNA"/>
</dbReference>